<keyword evidence="2" id="KW-1185">Reference proteome</keyword>
<organism evidence="1 2">
    <name type="scientific">Actinomadura livida</name>
    <dbReference type="NCBI Taxonomy" id="79909"/>
    <lineage>
        <taxon>Bacteria</taxon>
        <taxon>Bacillati</taxon>
        <taxon>Actinomycetota</taxon>
        <taxon>Actinomycetes</taxon>
        <taxon>Streptosporangiales</taxon>
        <taxon>Thermomonosporaceae</taxon>
        <taxon>Actinomadura</taxon>
    </lineage>
</organism>
<dbReference type="EMBL" id="BAAAHD010000025">
    <property type="protein sequence ID" value="GAA0565886.1"/>
    <property type="molecule type" value="Genomic_DNA"/>
</dbReference>
<reference evidence="2" key="1">
    <citation type="journal article" date="2019" name="Int. J. Syst. Evol. Microbiol.">
        <title>The Global Catalogue of Microorganisms (GCM) 10K type strain sequencing project: providing services to taxonomists for standard genome sequencing and annotation.</title>
        <authorList>
            <consortium name="The Broad Institute Genomics Platform"/>
            <consortium name="The Broad Institute Genome Sequencing Center for Infectious Disease"/>
            <person name="Wu L."/>
            <person name="Ma J."/>
        </authorList>
    </citation>
    <scope>NUCLEOTIDE SEQUENCE [LARGE SCALE GENOMIC DNA]</scope>
    <source>
        <strain evidence="2">JCM 10667</strain>
    </source>
</reference>
<protein>
    <submittedName>
        <fullName evidence="1">DUF1702 family protein</fullName>
    </submittedName>
</protein>
<comment type="caution">
    <text evidence="1">The sequence shown here is derived from an EMBL/GenBank/DDBJ whole genome shotgun (WGS) entry which is preliminary data.</text>
</comment>
<dbReference type="Proteomes" id="UP001501427">
    <property type="component" value="Unassembled WGS sequence"/>
</dbReference>
<dbReference type="InterPro" id="IPR012964">
    <property type="entry name" value="DUF1702"/>
</dbReference>
<dbReference type="Pfam" id="PF08012">
    <property type="entry name" value="DUF1702"/>
    <property type="match status" value="1"/>
</dbReference>
<proteinExistence type="predicted"/>
<evidence type="ECO:0000313" key="2">
    <source>
        <dbReference type="Proteomes" id="UP001501427"/>
    </source>
</evidence>
<evidence type="ECO:0000313" key="1">
    <source>
        <dbReference type="EMBL" id="GAA0565886.1"/>
    </source>
</evidence>
<gene>
    <name evidence="1" type="ORF">GCM10009546_30210</name>
</gene>
<sequence length="332" mass="35396">MLAPPPTEVTFAVRGFHTGQPQARDYLEQIGRWFLTGLEYGMTVPGEHEIAARLETVAREGRGFAYEGASMALAILDGLLPGRGGRLHRFIAGPAAHHVYTAHIGAGWALARLPAPLRPRVRLGDPLLRRLALDGYGFHEAYFRTPVVVGEQRPPRILRRGPGTARDAAHVVDQGIGRALWFVSGADVDRLAGTIDGFAPARQPDLWAGAGLAATYAGFRGATGPAGGEEDPAAIRAAEASLRELAARAGRHLPDAAQGAAFAAKARERAGVVTPHTVAAVRALCGMEVAEAARCTDEALPADPAAADAYQTWRRRIRRRFAELPSPARPES</sequence>
<accession>A0ABP3PKV3</accession>
<name>A0ABP3PKV3_9ACTN</name>